<gene>
    <name evidence="1" type="ORF">S06H3_56707</name>
</gene>
<feature type="non-terminal residue" evidence="1">
    <location>
        <position position="228"/>
    </location>
</feature>
<proteinExistence type="predicted"/>
<accession>X1PFG4</accession>
<protein>
    <submittedName>
        <fullName evidence="1">Uncharacterized protein</fullName>
    </submittedName>
</protein>
<sequence length="228" mass="26719">NLLLEFTATLDYFHRNIVNKYRKKVIYRYDLQQYRNERYSKDVYIVQSDFDENDRILQALIVSQYKQDVAASNRINLKPVILFKAQRTIEQSKQSKANFHNIIENLSADDIERIRNISTIPLVQNAFDFFNQHGITSQQLTSRLKAEFNESRCLSVNEEIEKEKQQIRLNSLEDKDNPIRAIFAVQKLNEGWDVLNLFDIVRCYEGRDSRAGRPGRTTIAEAQLIGRG</sequence>
<organism evidence="1">
    <name type="scientific">marine sediment metagenome</name>
    <dbReference type="NCBI Taxonomy" id="412755"/>
    <lineage>
        <taxon>unclassified sequences</taxon>
        <taxon>metagenomes</taxon>
        <taxon>ecological metagenomes</taxon>
    </lineage>
</organism>
<dbReference type="EMBL" id="BARV01036500">
    <property type="protein sequence ID" value="GAI54588.1"/>
    <property type="molecule type" value="Genomic_DNA"/>
</dbReference>
<dbReference type="AlphaFoldDB" id="X1PFG4"/>
<reference evidence="1" key="1">
    <citation type="journal article" date="2014" name="Front. Microbiol.">
        <title>High frequency of phylogenetically diverse reductive dehalogenase-homologous genes in deep subseafloor sedimentary metagenomes.</title>
        <authorList>
            <person name="Kawai M."/>
            <person name="Futagami T."/>
            <person name="Toyoda A."/>
            <person name="Takaki Y."/>
            <person name="Nishi S."/>
            <person name="Hori S."/>
            <person name="Arai W."/>
            <person name="Tsubouchi T."/>
            <person name="Morono Y."/>
            <person name="Uchiyama I."/>
            <person name="Ito T."/>
            <person name="Fujiyama A."/>
            <person name="Inagaki F."/>
            <person name="Takami H."/>
        </authorList>
    </citation>
    <scope>NUCLEOTIDE SEQUENCE</scope>
    <source>
        <strain evidence="1">Expedition CK06-06</strain>
    </source>
</reference>
<comment type="caution">
    <text evidence="1">The sequence shown here is derived from an EMBL/GenBank/DDBJ whole genome shotgun (WGS) entry which is preliminary data.</text>
</comment>
<feature type="non-terminal residue" evidence="1">
    <location>
        <position position="1"/>
    </location>
</feature>
<name>X1PFG4_9ZZZZ</name>
<evidence type="ECO:0000313" key="1">
    <source>
        <dbReference type="EMBL" id="GAI54588.1"/>
    </source>
</evidence>